<dbReference type="RefSeq" id="WP_125482221.1">
    <property type="nucleotide sequence ID" value="NZ_RSFW01000036.1"/>
</dbReference>
<dbReference type="Gene3D" id="2.60.120.380">
    <property type="match status" value="1"/>
</dbReference>
<dbReference type="OrthoDB" id="2941005at2"/>
<accession>A0A427TE53</accession>
<keyword evidence="1" id="KW-0732">Signal</keyword>
<evidence type="ECO:0000313" key="2">
    <source>
        <dbReference type="EMBL" id="RSD21129.1"/>
    </source>
</evidence>
<feature type="chain" id="PRO_5019233534" evidence="1">
    <location>
        <begin position="26"/>
        <end position="547"/>
    </location>
</feature>
<proteinExistence type="predicted"/>
<protein>
    <submittedName>
        <fullName evidence="2">Uncharacterized protein</fullName>
    </submittedName>
</protein>
<feature type="signal peptide" evidence="1">
    <location>
        <begin position="1"/>
        <end position="25"/>
    </location>
</feature>
<gene>
    <name evidence="2" type="ORF">EJA10_22350</name>
</gene>
<dbReference type="Proteomes" id="UP000279911">
    <property type="component" value="Unassembled WGS sequence"/>
</dbReference>
<dbReference type="AlphaFoldDB" id="A0A427TE53"/>
<sequence length="547" mass="61775">MLKKPISFIFSLLCLLLFSSAAAGAEELPKKITNVFSKENFTLKGLQLNEKEPNNNISLSNPISLGDTVIGDLNHADQDFYQFNMKTSGIFSIATILGNTPEDSFIYGGHYKLALYNSNGSLLATSSTDSFYDPADGLSLYYHYIDKELEKGTYYLAVEANDYSDFNQRYVFSAVLEPDFDITSFTSNLKSPQVAGKTITFTTGTSKSGLQYQYYVNNQVVQTFSTNNSFNWKPAKAGKYTIKVGVRRAENPESIIYEEISFEVKSPYVKVTSLKPSVTSPSPVSKSIKWTAAASGVDLEYKFSVKQNNKWVTIKNYSRSKYAYWKPKSSGIYQVKVNVRSKASGKSSYKITKYTVFKPSDFSITSFKSNKKSPLVEGTKIKFTASSKGKYLEYRFRVYEKGKWTTYKKYSSSKTFYWTPKAQGKYKVSVNVRQKGTTKTKTKTIVIDVRDMPSGSMEMNYNSGSNVGYFSVSNKGAKSLTITKFELVNKGKVIYSHKPKNWVTSSKKTKKFKFQPNKPLTKFNSSTYIKVTYKYDGVSHTVKLYDK</sequence>
<dbReference type="EMBL" id="RSFW01000036">
    <property type="protein sequence ID" value="RSD21129.1"/>
    <property type="molecule type" value="Genomic_DNA"/>
</dbReference>
<evidence type="ECO:0000256" key="1">
    <source>
        <dbReference type="SAM" id="SignalP"/>
    </source>
</evidence>
<reference evidence="3" key="1">
    <citation type="submission" date="2018-12" db="EMBL/GenBank/DDBJ databases">
        <title>Bacillus chawlae sp. nov., Bacillus glennii sp. nov., and Bacillus saganii sp. nov. Isolated from the Vehicle Assembly Building at Kennedy Space Center where the Viking Spacecraft were Assembled.</title>
        <authorList>
            <person name="Seuylemezian A."/>
            <person name="Vaishampayan P."/>
        </authorList>
    </citation>
    <scope>NUCLEOTIDE SEQUENCE [LARGE SCALE GENOMIC DNA]</scope>
    <source>
        <strain evidence="3">DSM 13966</strain>
    </source>
</reference>
<comment type="caution">
    <text evidence="2">The sequence shown here is derived from an EMBL/GenBank/DDBJ whole genome shotgun (WGS) entry which is preliminary data.</text>
</comment>
<name>A0A427TE53_9BACI</name>
<organism evidence="2 3">
    <name type="scientific">Mesobacillus subterraneus</name>
    <dbReference type="NCBI Taxonomy" id="285983"/>
    <lineage>
        <taxon>Bacteria</taxon>
        <taxon>Bacillati</taxon>
        <taxon>Bacillota</taxon>
        <taxon>Bacilli</taxon>
        <taxon>Bacillales</taxon>
        <taxon>Bacillaceae</taxon>
        <taxon>Mesobacillus</taxon>
    </lineage>
</organism>
<evidence type="ECO:0000313" key="3">
    <source>
        <dbReference type="Proteomes" id="UP000279911"/>
    </source>
</evidence>